<dbReference type="OrthoDB" id="199773at2"/>
<organism evidence="2 3">
    <name type="scientific">Chryseobacterium hagamense</name>
    <dbReference type="NCBI Taxonomy" id="395935"/>
    <lineage>
        <taxon>Bacteria</taxon>
        <taxon>Pseudomonadati</taxon>
        <taxon>Bacteroidota</taxon>
        <taxon>Flavobacteriia</taxon>
        <taxon>Flavobacteriales</taxon>
        <taxon>Weeksellaceae</taxon>
        <taxon>Chryseobacterium group</taxon>
        <taxon>Chryseobacterium</taxon>
    </lineage>
</organism>
<name>A0A511YSP5_9FLAO</name>
<evidence type="ECO:0008006" key="4">
    <source>
        <dbReference type="Google" id="ProtNLM"/>
    </source>
</evidence>
<dbReference type="Proteomes" id="UP000321863">
    <property type="component" value="Unassembled WGS sequence"/>
</dbReference>
<evidence type="ECO:0000256" key="1">
    <source>
        <dbReference type="SAM" id="Phobius"/>
    </source>
</evidence>
<dbReference type="Gene3D" id="1.20.1250.20">
    <property type="entry name" value="MFS general substrate transporter like domains"/>
    <property type="match status" value="1"/>
</dbReference>
<accession>A0A511YSP5</accession>
<gene>
    <name evidence="2" type="ORF">CHA01nite_39530</name>
</gene>
<sequence length="87" mass="9585">MYGPCFLIGVGYMISAAPKAKQFANSLQTSFGNSGVSSGIAFGGFFISRYGISITPWLGITFGVLAIFVIFWRSYLDRFHEKENESL</sequence>
<feature type="transmembrane region" description="Helical" evidence="1">
    <location>
        <begin position="54"/>
        <end position="72"/>
    </location>
</feature>
<dbReference type="SUPFAM" id="SSF103473">
    <property type="entry name" value="MFS general substrate transporter"/>
    <property type="match status" value="1"/>
</dbReference>
<protein>
    <recommendedName>
        <fullName evidence="4">Major facilitator superfamily (MFS) profile domain-containing protein</fullName>
    </recommendedName>
</protein>
<proteinExistence type="predicted"/>
<keyword evidence="1" id="KW-1133">Transmembrane helix</keyword>
<dbReference type="InterPro" id="IPR036259">
    <property type="entry name" value="MFS_trans_sf"/>
</dbReference>
<evidence type="ECO:0000313" key="2">
    <source>
        <dbReference type="EMBL" id="GEN78213.1"/>
    </source>
</evidence>
<reference evidence="2 3" key="1">
    <citation type="submission" date="2019-07" db="EMBL/GenBank/DDBJ databases">
        <title>Whole genome shotgun sequence of Chryseobacterium hagamense NBRC 105253.</title>
        <authorList>
            <person name="Hosoyama A."/>
            <person name="Uohara A."/>
            <person name="Ohji S."/>
            <person name="Ichikawa N."/>
        </authorList>
    </citation>
    <scope>NUCLEOTIDE SEQUENCE [LARGE SCALE GENOMIC DNA]</scope>
    <source>
        <strain evidence="2 3">NBRC 105253</strain>
    </source>
</reference>
<keyword evidence="1" id="KW-0812">Transmembrane</keyword>
<dbReference type="RefSeq" id="WP_146944721.1">
    <property type="nucleotide sequence ID" value="NZ_BJYJ01000061.1"/>
</dbReference>
<keyword evidence="3" id="KW-1185">Reference proteome</keyword>
<dbReference type="EMBL" id="BJYJ01000061">
    <property type="protein sequence ID" value="GEN78213.1"/>
    <property type="molecule type" value="Genomic_DNA"/>
</dbReference>
<keyword evidence="1" id="KW-0472">Membrane</keyword>
<dbReference type="AlphaFoldDB" id="A0A511YSP5"/>
<comment type="caution">
    <text evidence="2">The sequence shown here is derived from an EMBL/GenBank/DDBJ whole genome shotgun (WGS) entry which is preliminary data.</text>
</comment>
<evidence type="ECO:0000313" key="3">
    <source>
        <dbReference type="Proteomes" id="UP000321863"/>
    </source>
</evidence>